<evidence type="ECO:0000313" key="9">
    <source>
        <dbReference type="Proteomes" id="UP000046155"/>
    </source>
</evidence>
<dbReference type="EMBL" id="CDRZ01000278">
    <property type="protein sequence ID" value="CEO90247.1"/>
    <property type="molecule type" value="Genomic_DNA"/>
</dbReference>
<evidence type="ECO:0000256" key="4">
    <source>
        <dbReference type="ARBA" id="ARBA00022692"/>
    </source>
</evidence>
<evidence type="ECO:0000256" key="7">
    <source>
        <dbReference type="SAM" id="Phobius"/>
    </source>
</evidence>
<evidence type="ECO:0000313" key="8">
    <source>
        <dbReference type="EMBL" id="CEO90247.1"/>
    </source>
</evidence>
<dbReference type="GO" id="GO:0042910">
    <property type="term" value="F:xenobiotic transmembrane transporter activity"/>
    <property type="evidence" value="ECO:0007669"/>
    <property type="project" value="InterPro"/>
</dbReference>
<feature type="transmembrane region" description="Helical" evidence="7">
    <location>
        <begin position="140"/>
        <end position="161"/>
    </location>
</feature>
<keyword evidence="2" id="KW-0813">Transport</keyword>
<dbReference type="GO" id="GO:0005886">
    <property type="term" value="C:plasma membrane"/>
    <property type="evidence" value="ECO:0007669"/>
    <property type="project" value="UniProtKB-SubCell"/>
</dbReference>
<reference evidence="9" key="1">
    <citation type="submission" date="2015-01" db="EMBL/GenBank/DDBJ databases">
        <authorList>
            <person name="Manzoor Shahid"/>
            <person name="Zubair Saima"/>
        </authorList>
    </citation>
    <scope>NUCLEOTIDE SEQUENCE [LARGE SCALE GENOMIC DNA]</scope>
    <source>
        <strain evidence="9">Sp3</strain>
    </source>
</reference>
<feature type="transmembrane region" description="Helical" evidence="7">
    <location>
        <begin position="204"/>
        <end position="227"/>
    </location>
</feature>
<dbReference type="NCBIfam" id="TIGR00797">
    <property type="entry name" value="matE"/>
    <property type="match status" value="1"/>
</dbReference>
<dbReference type="Proteomes" id="UP000046155">
    <property type="component" value="Unassembled WGS sequence"/>
</dbReference>
<proteinExistence type="predicted"/>
<feature type="transmembrane region" description="Helical" evidence="7">
    <location>
        <begin position="62"/>
        <end position="86"/>
    </location>
</feature>
<feature type="transmembrane region" description="Helical" evidence="7">
    <location>
        <begin position="168"/>
        <end position="192"/>
    </location>
</feature>
<keyword evidence="9" id="KW-1185">Reference proteome</keyword>
<evidence type="ECO:0000256" key="6">
    <source>
        <dbReference type="ARBA" id="ARBA00023136"/>
    </source>
</evidence>
<evidence type="ECO:0000256" key="1">
    <source>
        <dbReference type="ARBA" id="ARBA00004651"/>
    </source>
</evidence>
<keyword evidence="5 7" id="KW-1133">Transmembrane helix</keyword>
<keyword evidence="6 7" id="KW-0472">Membrane</keyword>
<name>A0A0B7MRH2_9FIRM</name>
<dbReference type="PANTHER" id="PTHR42925">
    <property type="entry name" value="MULTIDRUG AND TOXIN EFFLUX PROTEIN MATE FAMILY"/>
    <property type="match status" value="1"/>
</dbReference>
<feature type="transmembrane region" description="Helical" evidence="7">
    <location>
        <begin position="21"/>
        <end position="42"/>
    </location>
</feature>
<feature type="transmembrane region" description="Helical" evidence="7">
    <location>
        <begin position="98"/>
        <end position="120"/>
    </location>
</feature>
<evidence type="ECO:0000256" key="5">
    <source>
        <dbReference type="ARBA" id="ARBA00022989"/>
    </source>
</evidence>
<dbReference type="PIRSF" id="PIRSF006603">
    <property type="entry name" value="DinF"/>
    <property type="match status" value="1"/>
</dbReference>
<evidence type="ECO:0000256" key="2">
    <source>
        <dbReference type="ARBA" id="ARBA00022448"/>
    </source>
</evidence>
<dbReference type="PANTHER" id="PTHR42925:SF2">
    <property type="entry name" value="NA+ DRIVEN MULTIDRUG EFFLUX PUMP"/>
    <property type="match status" value="1"/>
</dbReference>
<feature type="transmembrane region" description="Helical" evidence="7">
    <location>
        <begin position="289"/>
        <end position="309"/>
    </location>
</feature>
<dbReference type="RefSeq" id="WP_198142504.1">
    <property type="nucleotide sequence ID" value="NZ_CDRZ01000278.1"/>
</dbReference>
<keyword evidence="3" id="KW-1003">Cell membrane</keyword>
<sequence>MHKIKTLARKYLFGGKEFYSQLLVIALPIIIQNFIASSLNMVDTVMIGRLGETEIAAVGLANQFFLLFILLVSGIHSGCSVFIAQFWGQGEKEGIRKVLGVALLAAVLVSLLFTVIALFYPEGIVQIFNKDPQVIREGAVYLKVVSLSYVFTAVSFGFAMASRSIGNTLLPMVVSALALGCNTFLNYVLIFGHFGAPQLGVEGAAIATTASRIIEMLVLIVFIYFRSEVLRVRLSDLRGTSTAYLQKIFTTVLPVILNDGCWALGFVVYSVAYGRISTQAFAAVQITNTIQNLFTVAIYGMASASAVMVGHKIGEGNEEDGANYAWRFSALAWLGGLLIGGLMAATSPSILSLFNVSANVYHSALRIQYITSLVMVIRVFNIVHIIGVLRGGGDVRFSLIAEAFTMWCIGVPLAFFGAFVLHLPVEGVVALVMAEEVAKFTAIMFRLVSKRWINNVVHEIDEIAICER</sequence>
<keyword evidence="4 7" id="KW-0812">Transmembrane</keyword>
<accession>A0A0B7MRH2</accession>
<dbReference type="AlphaFoldDB" id="A0A0B7MRH2"/>
<gene>
    <name evidence="8" type="ORF">SSCH_780004</name>
</gene>
<dbReference type="GO" id="GO:0015297">
    <property type="term" value="F:antiporter activity"/>
    <property type="evidence" value="ECO:0007669"/>
    <property type="project" value="InterPro"/>
</dbReference>
<feature type="transmembrane region" description="Helical" evidence="7">
    <location>
        <begin position="399"/>
        <end position="421"/>
    </location>
</feature>
<organism evidence="8 9">
    <name type="scientific">Syntrophaceticus schinkii</name>
    <dbReference type="NCBI Taxonomy" id="499207"/>
    <lineage>
        <taxon>Bacteria</taxon>
        <taxon>Bacillati</taxon>
        <taxon>Bacillota</taxon>
        <taxon>Clostridia</taxon>
        <taxon>Thermoanaerobacterales</taxon>
        <taxon>Thermoanaerobacterales Family III. Incertae Sedis</taxon>
        <taxon>Syntrophaceticus</taxon>
    </lineage>
</organism>
<dbReference type="InterPro" id="IPR048279">
    <property type="entry name" value="MdtK-like"/>
</dbReference>
<dbReference type="Pfam" id="PF01554">
    <property type="entry name" value="MatE"/>
    <property type="match status" value="2"/>
</dbReference>
<comment type="subcellular location">
    <subcellularLocation>
        <location evidence="1">Cell membrane</location>
        <topology evidence="1">Multi-pass membrane protein</topology>
    </subcellularLocation>
</comment>
<evidence type="ECO:0000256" key="3">
    <source>
        <dbReference type="ARBA" id="ARBA00022475"/>
    </source>
</evidence>
<protein>
    <submittedName>
        <fullName evidence="8">Na+ driven multidrug efflux pump</fullName>
    </submittedName>
</protein>
<dbReference type="CDD" id="cd13134">
    <property type="entry name" value="MATE_like_8"/>
    <property type="match status" value="1"/>
</dbReference>
<dbReference type="InterPro" id="IPR002528">
    <property type="entry name" value="MATE_fam"/>
</dbReference>
<feature type="transmembrane region" description="Helical" evidence="7">
    <location>
        <begin position="330"/>
        <end position="354"/>
    </location>
</feature>
<dbReference type="InterPro" id="IPR047135">
    <property type="entry name" value="YsiQ"/>
</dbReference>
<feature type="transmembrane region" description="Helical" evidence="7">
    <location>
        <begin position="366"/>
        <end position="387"/>
    </location>
</feature>